<comment type="pathway">
    <text evidence="1">Amino-acid biosynthesis; L-asparagine biosynthesis; L-asparagine from L-aspartate (L-Gln route): step 1/1.</text>
</comment>
<evidence type="ECO:0000259" key="8">
    <source>
        <dbReference type="PROSITE" id="PS51278"/>
    </source>
</evidence>
<comment type="similarity">
    <text evidence="2">Belongs to the asparagine synthetase family.</text>
</comment>
<evidence type="ECO:0000256" key="4">
    <source>
        <dbReference type="ARBA" id="ARBA00022741"/>
    </source>
</evidence>
<dbReference type="CDD" id="cd00712">
    <property type="entry name" value="AsnB"/>
    <property type="match status" value="1"/>
</dbReference>
<dbReference type="RefSeq" id="WP_248681703.1">
    <property type="nucleotide sequence ID" value="NZ_JALPRY010000003.1"/>
</dbReference>
<dbReference type="InterPro" id="IPR006426">
    <property type="entry name" value="Asn_synth_AEB"/>
</dbReference>
<dbReference type="GO" id="GO:0004066">
    <property type="term" value="F:asparagine synthase (glutamine-hydrolyzing) activity"/>
    <property type="evidence" value="ECO:0007669"/>
    <property type="project" value="UniProtKB-EC"/>
</dbReference>
<dbReference type="Gene3D" id="3.40.50.620">
    <property type="entry name" value="HUPs"/>
    <property type="match status" value="2"/>
</dbReference>
<reference evidence="9 10" key="1">
    <citation type="submission" date="2022-04" db="EMBL/GenBank/DDBJ databases">
        <title>Rhizobium coralii sp. nov., isolated from coral Turbinaria peltata.</title>
        <authorList>
            <person name="Sun H."/>
        </authorList>
    </citation>
    <scope>NUCLEOTIDE SEQUENCE [LARGE SCALE GENOMIC DNA]</scope>
    <source>
        <strain evidence="9 10">NTR19</strain>
    </source>
</reference>
<comment type="catalytic activity">
    <reaction evidence="7">
        <text>L-aspartate + L-glutamine + ATP + H2O = L-asparagine + L-glutamate + AMP + diphosphate + H(+)</text>
        <dbReference type="Rhea" id="RHEA:12228"/>
        <dbReference type="ChEBI" id="CHEBI:15377"/>
        <dbReference type="ChEBI" id="CHEBI:15378"/>
        <dbReference type="ChEBI" id="CHEBI:29985"/>
        <dbReference type="ChEBI" id="CHEBI:29991"/>
        <dbReference type="ChEBI" id="CHEBI:30616"/>
        <dbReference type="ChEBI" id="CHEBI:33019"/>
        <dbReference type="ChEBI" id="CHEBI:58048"/>
        <dbReference type="ChEBI" id="CHEBI:58359"/>
        <dbReference type="ChEBI" id="CHEBI:456215"/>
        <dbReference type="EC" id="6.3.5.4"/>
    </reaction>
</comment>
<organism evidence="9 10">
    <name type="scientific">Neorhizobium turbinariae</name>
    <dbReference type="NCBI Taxonomy" id="2937795"/>
    <lineage>
        <taxon>Bacteria</taxon>
        <taxon>Pseudomonadati</taxon>
        <taxon>Pseudomonadota</taxon>
        <taxon>Alphaproteobacteria</taxon>
        <taxon>Hyphomicrobiales</taxon>
        <taxon>Rhizobiaceae</taxon>
        <taxon>Rhizobium/Agrobacterium group</taxon>
        <taxon>Neorhizobium</taxon>
    </lineage>
</organism>
<feature type="domain" description="Glutamine amidotransferase type-2" evidence="8">
    <location>
        <begin position="2"/>
        <end position="213"/>
    </location>
</feature>
<gene>
    <name evidence="9" type="primary">asnB</name>
    <name evidence="9" type="ORF">M0654_02560</name>
</gene>
<evidence type="ECO:0000256" key="1">
    <source>
        <dbReference type="ARBA" id="ARBA00005187"/>
    </source>
</evidence>
<dbReference type="PANTHER" id="PTHR43284:SF1">
    <property type="entry name" value="ASPARAGINE SYNTHETASE"/>
    <property type="match status" value="1"/>
</dbReference>
<name>A0ABT0ILY4_9HYPH</name>
<dbReference type="NCBIfam" id="TIGR01536">
    <property type="entry name" value="asn_synth_AEB"/>
    <property type="match status" value="1"/>
</dbReference>
<dbReference type="SUPFAM" id="SSF56235">
    <property type="entry name" value="N-terminal nucleophile aminohydrolases (Ntn hydrolases)"/>
    <property type="match status" value="1"/>
</dbReference>
<accession>A0ABT0ILY4</accession>
<keyword evidence="4" id="KW-0547">Nucleotide-binding</keyword>
<keyword evidence="5" id="KW-0067">ATP-binding</keyword>
<dbReference type="PANTHER" id="PTHR43284">
    <property type="entry name" value="ASPARAGINE SYNTHETASE (GLUTAMINE-HYDROLYZING)"/>
    <property type="match status" value="1"/>
</dbReference>
<dbReference type="SUPFAM" id="SSF52402">
    <property type="entry name" value="Adenine nucleotide alpha hydrolases-like"/>
    <property type="match status" value="1"/>
</dbReference>
<keyword evidence="10" id="KW-1185">Reference proteome</keyword>
<dbReference type="InterPro" id="IPR001962">
    <property type="entry name" value="Asn_synthase"/>
</dbReference>
<dbReference type="Proteomes" id="UP001202827">
    <property type="component" value="Unassembled WGS sequence"/>
</dbReference>
<proteinExistence type="inferred from homology"/>
<evidence type="ECO:0000313" key="10">
    <source>
        <dbReference type="Proteomes" id="UP001202827"/>
    </source>
</evidence>
<evidence type="ECO:0000256" key="7">
    <source>
        <dbReference type="ARBA" id="ARBA00048741"/>
    </source>
</evidence>
<sequence length="651" mass="71306">MCGFAGFVGETWGTERSAALLSAMGHAIAHRGPDGQGTFAAPGVGLSHVRLSIVGLSDGHQPMTDPSGRFTIAFNGEIFNYVELREELKSRGVVFRTGSDTEVLLQLYATYGEACLQRLNGDFAFAIWDGLARRLILARDRMGVRPLFYTQHAGVLYFGSEVKALLALPGVEAELDPIALDQIFTLWAPIAPRTAFRNISELEPGQLMICEGKRTELRSYWTLDYPDADHAYDPKPKEEELRALLTDAVRIRMRADVPVGAYLSGGLDSSLITALAAPMAPTGLNTFSVTFDSAEHDESAFQMEVARALGTRHHAVACGPDDIAENFAAVIRAAEQPVLRTAPAPLYLLAGLVKSSGMKVVLTGEGADEIFAGYDIFREAQIRRFCGRQPGSKIRPHLFRKLYPYLPGLKQQSAEYLSAFFGVGGDGQDDPLFSHRPRFKSTSATKIFYSDDLRATLKGYDAAEDLAARLPDNFRRWHPLHQAQYPEARFLLPGYILSSQGDRVAMAHGVEGRFPFLDHRLVEFANALSPHTKLNGLKEKHILRQVARDVLPQSISSRAKQPYRAPDSRSFVGNGERAYVAHLLGEQAISAGGLFDARAVARLHAKCRSQTVSGFRDNAAFVGILSTQLWLEAFASQRPQAMPSAPSTAVG</sequence>
<dbReference type="CDD" id="cd01991">
    <property type="entry name" value="Asn_synthase_B_C"/>
    <property type="match status" value="1"/>
</dbReference>
<dbReference type="InterPro" id="IPR014729">
    <property type="entry name" value="Rossmann-like_a/b/a_fold"/>
</dbReference>
<evidence type="ECO:0000256" key="3">
    <source>
        <dbReference type="ARBA" id="ARBA00012737"/>
    </source>
</evidence>
<evidence type="ECO:0000256" key="2">
    <source>
        <dbReference type="ARBA" id="ARBA00005752"/>
    </source>
</evidence>
<dbReference type="Pfam" id="PF13537">
    <property type="entry name" value="GATase_7"/>
    <property type="match status" value="1"/>
</dbReference>
<evidence type="ECO:0000256" key="6">
    <source>
        <dbReference type="ARBA" id="ARBA00022962"/>
    </source>
</evidence>
<dbReference type="PROSITE" id="PS51278">
    <property type="entry name" value="GATASE_TYPE_2"/>
    <property type="match status" value="1"/>
</dbReference>
<dbReference type="InterPro" id="IPR033738">
    <property type="entry name" value="AsnB_N"/>
</dbReference>
<dbReference type="InterPro" id="IPR029055">
    <property type="entry name" value="Ntn_hydrolases_N"/>
</dbReference>
<evidence type="ECO:0000313" key="9">
    <source>
        <dbReference type="EMBL" id="MCK8778856.1"/>
    </source>
</evidence>
<dbReference type="PIRSF" id="PIRSF001589">
    <property type="entry name" value="Asn_synthetase_glu-h"/>
    <property type="match status" value="1"/>
</dbReference>
<dbReference type="EC" id="6.3.5.4" evidence="3"/>
<keyword evidence="9" id="KW-0436">Ligase</keyword>
<dbReference type="EMBL" id="JALPRY010000003">
    <property type="protein sequence ID" value="MCK8778856.1"/>
    <property type="molecule type" value="Genomic_DNA"/>
</dbReference>
<protein>
    <recommendedName>
        <fullName evidence="3">asparagine synthase (glutamine-hydrolyzing)</fullName>
        <ecNumber evidence="3">6.3.5.4</ecNumber>
    </recommendedName>
</protein>
<comment type="caution">
    <text evidence="9">The sequence shown here is derived from an EMBL/GenBank/DDBJ whole genome shotgun (WGS) entry which is preliminary data.</text>
</comment>
<evidence type="ECO:0000256" key="5">
    <source>
        <dbReference type="ARBA" id="ARBA00022840"/>
    </source>
</evidence>
<dbReference type="Pfam" id="PF00733">
    <property type="entry name" value="Asn_synthase"/>
    <property type="match status" value="1"/>
</dbReference>
<keyword evidence="6" id="KW-0315">Glutamine amidotransferase</keyword>
<dbReference type="InterPro" id="IPR017932">
    <property type="entry name" value="GATase_2_dom"/>
</dbReference>
<dbReference type="Gene3D" id="3.60.20.10">
    <property type="entry name" value="Glutamine Phosphoribosylpyrophosphate, subunit 1, domain 1"/>
    <property type="match status" value="1"/>
</dbReference>
<dbReference type="InterPro" id="IPR051786">
    <property type="entry name" value="ASN_synthetase/amidase"/>
</dbReference>